<dbReference type="Proteomes" id="UP000308197">
    <property type="component" value="Unassembled WGS sequence"/>
</dbReference>
<protein>
    <submittedName>
        <fullName evidence="2">Uncharacterized protein</fullName>
    </submittedName>
</protein>
<proteinExistence type="predicted"/>
<evidence type="ECO:0000313" key="2">
    <source>
        <dbReference type="EMBL" id="TFK78263.1"/>
    </source>
</evidence>
<gene>
    <name evidence="2" type="ORF">K466DRAFT_93724</name>
</gene>
<keyword evidence="3" id="KW-1185">Reference proteome</keyword>
<feature type="region of interest" description="Disordered" evidence="1">
    <location>
        <begin position="134"/>
        <end position="196"/>
    </location>
</feature>
<evidence type="ECO:0000313" key="3">
    <source>
        <dbReference type="Proteomes" id="UP000308197"/>
    </source>
</evidence>
<dbReference type="InParanoid" id="A0A5C3NXM5"/>
<dbReference type="AlphaFoldDB" id="A0A5C3NXM5"/>
<dbReference type="EMBL" id="ML212665">
    <property type="protein sequence ID" value="TFK78263.1"/>
    <property type="molecule type" value="Genomic_DNA"/>
</dbReference>
<feature type="compositionally biased region" description="Basic residues" evidence="1">
    <location>
        <begin position="142"/>
        <end position="169"/>
    </location>
</feature>
<name>A0A5C3NXM5_9APHY</name>
<reference evidence="2 3" key="1">
    <citation type="journal article" date="2019" name="Nat. Ecol. Evol.">
        <title>Megaphylogeny resolves global patterns of mushroom evolution.</title>
        <authorList>
            <person name="Varga T."/>
            <person name="Krizsan K."/>
            <person name="Foldi C."/>
            <person name="Dima B."/>
            <person name="Sanchez-Garcia M."/>
            <person name="Sanchez-Ramirez S."/>
            <person name="Szollosi G.J."/>
            <person name="Szarkandi J.G."/>
            <person name="Papp V."/>
            <person name="Albert L."/>
            <person name="Andreopoulos W."/>
            <person name="Angelini C."/>
            <person name="Antonin V."/>
            <person name="Barry K.W."/>
            <person name="Bougher N.L."/>
            <person name="Buchanan P."/>
            <person name="Buyck B."/>
            <person name="Bense V."/>
            <person name="Catcheside P."/>
            <person name="Chovatia M."/>
            <person name="Cooper J."/>
            <person name="Damon W."/>
            <person name="Desjardin D."/>
            <person name="Finy P."/>
            <person name="Geml J."/>
            <person name="Haridas S."/>
            <person name="Hughes K."/>
            <person name="Justo A."/>
            <person name="Karasinski D."/>
            <person name="Kautmanova I."/>
            <person name="Kiss B."/>
            <person name="Kocsube S."/>
            <person name="Kotiranta H."/>
            <person name="LaButti K.M."/>
            <person name="Lechner B.E."/>
            <person name="Liimatainen K."/>
            <person name="Lipzen A."/>
            <person name="Lukacs Z."/>
            <person name="Mihaltcheva S."/>
            <person name="Morgado L.N."/>
            <person name="Niskanen T."/>
            <person name="Noordeloos M.E."/>
            <person name="Ohm R.A."/>
            <person name="Ortiz-Santana B."/>
            <person name="Ovrebo C."/>
            <person name="Racz N."/>
            <person name="Riley R."/>
            <person name="Savchenko A."/>
            <person name="Shiryaev A."/>
            <person name="Soop K."/>
            <person name="Spirin V."/>
            <person name="Szebenyi C."/>
            <person name="Tomsovsky M."/>
            <person name="Tulloss R.E."/>
            <person name="Uehling J."/>
            <person name="Grigoriev I.V."/>
            <person name="Vagvolgyi C."/>
            <person name="Papp T."/>
            <person name="Martin F.M."/>
            <person name="Miettinen O."/>
            <person name="Hibbett D.S."/>
            <person name="Nagy L.G."/>
        </authorList>
    </citation>
    <scope>NUCLEOTIDE SEQUENCE [LARGE SCALE GENOMIC DNA]</scope>
    <source>
        <strain evidence="2 3">HHB13444</strain>
    </source>
</reference>
<feature type="region of interest" description="Disordered" evidence="1">
    <location>
        <begin position="1"/>
        <end position="29"/>
    </location>
</feature>
<accession>A0A5C3NXM5</accession>
<evidence type="ECO:0000256" key="1">
    <source>
        <dbReference type="SAM" id="MobiDB-lite"/>
    </source>
</evidence>
<organism evidence="2 3">
    <name type="scientific">Polyporus arcularius HHB13444</name>
    <dbReference type="NCBI Taxonomy" id="1314778"/>
    <lineage>
        <taxon>Eukaryota</taxon>
        <taxon>Fungi</taxon>
        <taxon>Dikarya</taxon>
        <taxon>Basidiomycota</taxon>
        <taxon>Agaricomycotina</taxon>
        <taxon>Agaricomycetes</taxon>
        <taxon>Polyporales</taxon>
        <taxon>Polyporaceae</taxon>
        <taxon>Polyporus</taxon>
    </lineage>
</organism>
<sequence length="271" mass="29162">MQDTPVNAASRIVRHRGYDTGPPVHAGERSTCGRRLDLIATRPWEPAGTTSEVASMHASLAIESAAATGRHSQADRPRVRAYVGPDVDSDESPGVACLSCPGDVLVPARTRCRPPVLAHSPVLRPLALLARVLHSPSSSRARQSHHCRRRRRPPHRRRRVRTVHRHSSLHRLPLPRTPAQPVLSGSACPGPGTDTGSYGGGAGKTFVEGRHADVCAAARLCGCEVYGRVRASKSGNTSGGNEAAVVCVRTGFVCCISTRRSLDWREHTSRQ</sequence>